<dbReference type="Pfam" id="PF13855">
    <property type="entry name" value="LRR_8"/>
    <property type="match status" value="1"/>
</dbReference>
<keyword evidence="4" id="KW-0611">Plant defense</keyword>
<dbReference type="GO" id="GO:0051707">
    <property type="term" value="P:response to other organism"/>
    <property type="evidence" value="ECO:0007669"/>
    <property type="project" value="UniProtKB-ARBA"/>
</dbReference>
<reference evidence="7 8" key="1">
    <citation type="submission" date="2019-09" db="EMBL/GenBank/DDBJ databases">
        <title>A chromosome-level genome assembly of the Chinese tupelo Nyssa sinensis.</title>
        <authorList>
            <person name="Yang X."/>
            <person name="Kang M."/>
            <person name="Yang Y."/>
            <person name="Xiong H."/>
            <person name="Wang M."/>
            <person name="Zhang Z."/>
            <person name="Wang Z."/>
            <person name="Wu H."/>
            <person name="Ma T."/>
            <person name="Liu J."/>
            <person name="Xi Z."/>
        </authorList>
    </citation>
    <scope>NUCLEOTIDE SEQUENCE [LARGE SCALE GENOMIC DNA]</scope>
    <source>
        <strain evidence="7">J267</strain>
        <tissue evidence="7">Leaf</tissue>
    </source>
</reference>
<comment type="similarity">
    <text evidence="1">Belongs to the disease resistance NB-LRR family.</text>
</comment>
<dbReference type="InterPro" id="IPR003591">
    <property type="entry name" value="Leu-rich_rpt_typical-subtyp"/>
</dbReference>
<proteinExistence type="inferred from homology"/>
<dbReference type="GO" id="GO:0043531">
    <property type="term" value="F:ADP binding"/>
    <property type="evidence" value="ECO:0007669"/>
    <property type="project" value="InterPro"/>
</dbReference>
<evidence type="ECO:0000256" key="2">
    <source>
        <dbReference type="ARBA" id="ARBA00022614"/>
    </source>
</evidence>
<dbReference type="GO" id="GO:0006952">
    <property type="term" value="P:defense response"/>
    <property type="evidence" value="ECO:0007669"/>
    <property type="project" value="UniProtKB-ARBA"/>
</dbReference>
<gene>
    <name evidence="7" type="ORF">F0562_018981</name>
</gene>
<dbReference type="AlphaFoldDB" id="A0A5J4ZCV5"/>
<dbReference type="Proteomes" id="UP000325577">
    <property type="component" value="Linkage Group LG9"/>
</dbReference>
<evidence type="ECO:0000259" key="6">
    <source>
        <dbReference type="Pfam" id="PF23247"/>
    </source>
</evidence>
<dbReference type="Pfam" id="PF00931">
    <property type="entry name" value="NB-ARC"/>
    <property type="match status" value="1"/>
</dbReference>
<dbReference type="InterPro" id="IPR002182">
    <property type="entry name" value="NB-ARC"/>
</dbReference>
<feature type="domain" description="NB-ARC" evidence="5">
    <location>
        <begin position="27"/>
        <end position="201"/>
    </location>
</feature>
<dbReference type="EMBL" id="CM018052">
    <property type="protein sequence ID" value="KAA8515408.1"/>
    <property type="molecule type" value="Genomic_DNA"/>
</dbReference>
<dbReference type="InterPro" id="IPR027417">
    <property type="entry name" value="P-loop_NTPase"/>
</dbReference>
<dbReference type="SUPFAM" id="SSF52540">
    <property type="entry name" value="P-loop containing nucleoside triphosphate hydrolases"/>
    <property type="match status" value="1"/>
</dbReference>
<dbReference type="SMART" id="SM00369">
    <property type="entry name" value="LRR_TYP"/>
    <property type="match status" value="6"/>
</dbReference>
<sequence length="1249" mass="141573">MSLKEELSCFPVGFLASSMASSSSSLEQRKEEIFKELREDKTVVLVGEHGIGKTWMARETSDRALKENLFTKTLWLFLNRKYNSRSLHESIASQLSLFSATVEWEVEDDNGEAEKKYLEDLKQKISSTLARHKCLLVLDGEGNKMTDAERSELETLLFSSCCLLITTTNRISNIVKDQSTVIELKRLSDEESSSLLRREAGTQVFKYPGIELLADAVAKKSKGLPAAIVATAKALSYFGQNKSKGGMESALQEAADNGSYDATQLLCSFYNMLPEKDLIDCCWHSNYIFRDHGSIHYNELIAYWMMEGYLGEVNCIEKAYERGHRVLMELLDLGILKKQSVHDVIMEGAMLNLADGRRCGFFETASLGMAEVFKDGEWEGLGSITQADGMIKTLCTGKRRSAISMLLLDGNRLFKEIPRDFDQSNMELQVLVIFNPALIKLSLSLAEMENLNVLVLRGCDFLVNMDDIGQLKTLKVLEVSGSSSLEMIPDKLFEHMPHLQSLNLSTLPIRSLPSSLYDLSELCWLILRRCHCLETPVSLERLKNLLVLDLSGATSFPGFKEESFEHNTKLQVLNLSKTKITKLPKFLALVELTHLLLSGCEWLKGLPSIQYLVSLQILDLSGAIKFPRFHDQTFENNVSLKILDLSKTNIAHLPSKISNPHYLYLKGCSQLKKLAYIEALKYLQVLDLSSASNLVEIENQFFEHLTDLRQLLLSRCSSLVKLPDLNSLTKLEVLDLSETKIADPPSLSNLSNLRRLLLKKCTFLKELPLLKSLSKLEELYLSGISSLSGTGANFLEHMSQLRILDLSETRLEQLPPLSNLKNLNHLSLADCPHLVTVPHLEALTELEFLDLSGTAISHPPNMKNIQGACSRKIKYHWSISSWPAEALTESDRHPESVSGTQFLQLLEESPSLWETNFKKFHFFIHPLGMQNNNGDKIFYRNDNNGDKIFYRKELIFRDIYFCTRKFAHPFERSLEIHGFCSFPNGVELVLRHAEFVFLIDNSFIRKLSDLDAKNTKEMKVCWIERCNEMESVFHVEKVDNSAKLGEKTVDVAKLEEIREDVAKSGDIARLEEKFLHVENLQGKSFENLKYLYLDCCPKLSSVFSPQRPENLEILQIKFCDNLDTLLESESAECTLPKLHTLHLLALPKLKSIGCKLPSLRSLKVVECPMLVNVLSSPRQPENLEILQIKFCEKLEIVFEDSASAHYSLPNLRTLHLQELPNLRSIGGEFPPELDRIVRECPKLQTRPLV</sequence>
<keyword evidence="8" id="KW-1185">Reference proteome</keyword>
<keyword evidence="2" id="KW-0433">Leucine-rich repeat</keyword>
<dbReference type="InterPro" id="IPR057135">
    <property type="entry name" value="At4g27190-like_LRR"/>
</dbReference>
<protein>
    <submittedName>
        <fullName evidence="7">Uncharacterized protein</fullName>
    </submittedName>
</protein>
<dbReference type="Gene3D" id="3.40.50.300">
    <property type="entry name" value="P-loop containing nucleotide triphosphate hydrolases"/>
    <property type="match status" value="1"/>
</dbReference>
<organism evidence="7 8">
    <name type="scientific">Nyssa sinensis</name>
    <dbReference type="NCBI Taxonomy" id="561372"/>
    <lineage>
        <taxon>Eukaryota</taxon>
        <taxon>Viridiplantae</taxon>
        <taxon>Streptophyta</taxon>
        <taxon>Embryophyta</taxon>
        <taxon>Tracheophyta</taxon>
        <taxon>Spermatophyta</taxon>
        <taxon>Magnoliopsida</taxon>
        <taxon>eudicotyledons</taxon>
        <taxon>Gunneridae</taxon>
        <taxon>Pentapetalae</taxon>
        <taxon>asterids</taxon>
        <taxon>Cornales</taxon>
        <taxon>Nyssaceae</taxon>
        <taxon>Nyssa</taxon>
    </lineage>
</organism>
<evidence type="ECO:0000313" key="7">
    <source>
        <dbReference type="EMBL" id="KAA8515408.1"/>
    </source>
</evidence>
<evidence type="ECO:0000259" key="5">
    <source>
        <dbReference type="Pfam" id="PF00931"/>
    </source>
</evidence>
<dbReference type="OrthoDB" id="122245at2759"/>
<dbReference type="InterPro" id="IPR050905">
    <property type="entry name" value="Plant_NBS-LRR"/>
</dbReference>
<dbReference type="PANTHER" id="PTHR33463">
    <property type="entry name" value="NB-ARC DOMAIN-CONTAINING PROTEIN-RELATED"/>
    <property type="match status" value="1"/>
</dbReference>
<dbReference type="PROSITE" id="PS51450">
    <property type="entry name" value="LRR"/>
    <property type="match status" value="3"/>
</dbReference>
<dbReference type="InterPro" id="IPR032675">
    <property type="entry name" value="LRR_dom_sf"/>
</dbReference>
<dbReference type="PRINTS" id="PR00364">
    <property type="entry name" value="DISEASERSIST"/>
</dbReference>
<dbReference type="PANTHER" id="PTHR33463:SF209">
    <property type="entry name" value="DISEASE RESISTANCE PROTEIN RPS2-LIKE"/>
    <property type="match status" value="1"/>
</dbReference>
<dbReference type="SUPFAM" id="SSF52058">
    <property type="entry name" value="L domain-like"/>
    <property type="match status" value="2"/>
</dbReference>
<name>A0A5J4ZCV5_9ASTE</name>
<dbReference type="Pfam" id="PF23247">
    <property type="entry name" value="LRR_RPS2"/>
    <property type="match status" value="1"/>
</dbReference>
<accession>A0A5J4ZCV5</accession>
<evidence type="ECO:0000256" key="4">
    <source>
        <dbReference type="ARBA" id="ARBA00022821"/>
    </source>
</evidence>
<evidence type="ECO:0000256" key="3">
    <source>
        <dbReference type="ARBA" id="ARBA00022737"/>
    </source>
</evidence>
<evidence type="ECO:0000313" key="8">
    <source>
        <dbReference type="Proteomes" id="UP000325577"/>
    </source>
</evidence>
<dbReference type="InterPro" id="IPR001611">
    <property type="entry name" value="Leu-rich_rpt"/>
</dbReference>
<dbReference type="Gene3D" id="3.80.10.10">
    <property type="entry name" value="Ribonuclease Inhibitor"/>
    <property type="match status" value="5"/>
</dbReference>
<feature type="domain" description="Disease resistance protein At4g27190-like leucine-rich repeats" evidence="6">
    <location>
        <begin position="1079"/>
        <end position="1175"/>
    </location>
</feature>
<keyword evidence="3" id="KW-0677">Repeat</keyword>
<evidence type="ECO:0000256" key="1">
    <source>
        <dbReference type="ARBA" id="ARBA00008894"/>
    </source>
</evidence>